<dbReference type="Gene3D" id="1.10.10.10">
    <property type="entry name" value="Winged helix-like DNA-binding domain superfamily/Winged helix DNA-binding domain"/>
    <property type="match status" value="1"/>
</dbReference>
<feature type="region of interest" description="Disordered" evidence="7">
    <location>
        <begin position="310"/>
        <end position="341"/>
    </location>
</feature>
<feature type="region of interest" description="Disordered" evidence="7">
    <location>
        <begin position="59"/>
        <end position="80"/>
    </location>
</feature>
<organism evidence="10 11">
    <name type="scientific">Lecanosticta acicola</name>
    <dbReference type="NCBI Taxonomy" id="111012"/>
    <lineage>
        <taxon>Eukaryota</taxon>
        <taxon>Fungi</taxon>
        <taxon>Dikarya</taxon>
        <taxon>Ascomycota</taxon>
        <taxon>Pezizomycotina</taxon>
        <taxon>Dothideomycetes</taxon>
        <taxon>Dothideomycetidae</taxon>
        <taxon>Mycosphaerellales</taxon>
        <taxon>Mycosphaerellaceae</taxon>
        <taxon>Lecanosticta</taxon>
    </lineage>
</organism>
<evidence type="ECO:0008006" key="12">
    <source>
        <dbReference type="Google" id="ProtNLM"/>
    </source>
</evidence>
<dbReference type="SMART" id="SM00249">
    <property type="entry name" value="PHD"/>
    <property type="match status" value="1"/>
</dbReference>
<feature type="region of interest" description="Disordered" evidence="7">
    <location>
        <begin position="544"/>
        <end position="569"/>
    </location>
</feature>
<evidence type="ECO:0000256" key="1">
    <source>
        <dbReference type="ARBA" id="ARBA00022723"/>
    </source>
</evidence>
<dbReference type="GO" id="GO:0003700">
    <property type="term" value="F:DNA-binding transcription factor activity"/>
    <property type="evidence" value="ECO:0007669"/>
    <property type="project" value="InterPro"/>
</dbReference>
<protein>
    <recommendedName>
        <fullName evidence="12">PHD-type domain-containing protein</fullName>
    </recommendedName>
</protein>
<evidence type="ECO:0000313" key="10">
    <source>
        <dbReference type="EMBL" id="CAK4033089.1"/>
    </source>
</evidence>
<feature type="compositionally biased region" description="Polar residues" evidence="7">
    <location>
        <begin position="498"/>
        <end position="524"/>
    </location>
</feature>
<dbReference type="GO" id="GO:0005634">
    <property type="term" value="C:nucleus"/>
    <property type="evidence" value="ECO:0007669"/>
    <property type="project" value="UniProtKB-SubCell"/>
</dbReference>
<keyword evidence="1" id="KW-0479">Metal-binding</keyword>
<evidence type="ECO:0000259" key="8">
    <source>
        <dbReference type="PROSITE" id="PS50016"/>
    </source>
</evidence>
<proteinExistence type="predicted"/>
<evidence type="ECO:0000256" key="6">
    <source>
        <dbReference type="PROSITE-ProRule" id="PRU00146"/>
    </source>
</evidence>
<feature type="region of interest" description="Disordered" evidence="7">
    <location>
        <begin position="605"/>
        <end position="761"/>
    </location>
</feature>
<feature type="region of interest" description="Disordered" evidence="7">
    <location>
        <begin position="949"/>
        <end position="972"/>
    </location>
</feature>
<keyword evidence="11" id="KW-1185">Reference proteome</keyword>
<dbReference type="GO" id="GO:0008270">
    <property type="term" value="F:zinc ion binding"/>
    <property type="evidence" value="ECO:0007669"/>
    <property type="project" value="UniProtKB-KW"/>
</dbReference>
<dbReference type="InterPro" id="IPR013083">
    <property type="entry name" value="Znf_RING/FYVE/PHD"/>
</dbReference>
<keyword evidence="4 5" id="KW-0238">DNA-binding</keyword>
<dbReference type="InterPro" id="IPR011011">
    <property type="entry name" value="Znf_FYVE_PHD"/>
</dbReference>
<feature type="compositionally biased region" description="Polar residues" evidence="7">
    <location>
        <begin position="545"/>
        <end position="561"/>
    </location>
</feature>
<dbReference type="GO" id="GO:0043565">
    <property type="term" value="F:sequence-specific DNA binding"/>
    <property type="evidence" value="ECO:0007669"/>
    <property type="project" value="InterPro"/>
</dbReference>
<dbReference type="InterPro" id="IPR036390">
    <property type="entry name" value="WH_DNA-bd_sf"/>
</dbReference>
<dbReference type="EMBL" id="CAVMBE010000077">
    <property type="protein sequence ID" value="CAK4033089.1"/>
    <property type="molecule type" value="Genomic_DNA"/>
</dbReference>
<dbReference type="InterPro" id="IPR036388">
    <property type="entry name" value="WH-like_DNA-bd_sf"/>
</dbReference>
<feature type="domain" description="PHD-type" evidence="8">
    <location>
        <begin position="174"/>
        <end position="224"/>
    </location>
</feature>
<dbReference type="SUPFAM" id="SSF46785">
    <property type="entry name" value="Winged helix' DNA-binding domain"/>
    <property type="match status" value="1"/>
</dbReference>
<feature type="compositionally biased region" description="Polar residues" evidence="7">
    <location>
        <begin position="742"/>
        <end position="752"/>
    </location>
</feature>
<feature type="DNA-binding region" description="Fork-head" evidence="5">
    <location>
        <begin position="813"/>
        <end position="869"/>
    </location>
</feature>
<feature type="region of interest" description="Disordered" evidence="7">
    <location>
        <begin position="774"/>
        <end position="808"/>
    </location>
</feature>
<feature type="compositionally biased region" description="Polar residues" evidence="7">
    <location>
        <begin position="456"/>
        <end position="465"/>
    </location>
</feature>
<comment type="subcellular location">
    <subcellularLocation>
        <location evidence="5">Nucleus</location>
    </subcellularLocation>
</comment>
<comment type="caution">
    <text evidence="10">The sequence shown here is derived from an EMBL/GenBank/DDBJ whole genome shotgun (WGS) entry which is preliminary data.</text>
</comment>
<dbReference type="InterPro" id="IPR001965">
    <property type="entry name" value="Znf_PHD"/>
</dbReference>
<dbReference type="InterPro" id="IPR019787">
    <property type="entry name" value="Znf_PHD-finger"/>
</dbReference>
<keyword evidence="5" id="KW-0539">Nucleus</keyword>
<dbReference type="InterPro" id="IPR001766">
    <property type="entry name" value="Fork_head_dom"/>
</dbReference>
<evidence type="ECO:0000256" key="2">
    <source>
        <dbReference type="ARBA" id="ARBA00022771"/>
    </source>
</evidence>
<feature type="region of interest" description="Disordered" evidence="7">
    <location>
        <begin position="1029"/>
        <end position="1048"/>
    </location>
</feature>
<name>A0AAI8Z5W5_9PEZI</name>
<sequence length="1181" mass="127424">MHAEESDLVVSAVPRQRGTQINVNGIPAVPLGLAHGAHPHGNKNNVATSSKTHQTALDTEGFSIRGRANKSNSDILGNSFIPDKASTDPIVAYPVPLAANNHTVRSGPLPLVVPSSGPSTSQQTSRPTNPEPVRVDRLTLTRPSSGPSSSRPDKDDALSMISERTTSDGSSVSSTACHVCKKGPMSRPLFKCATCLRQYHSYCSQLVVPGDACANWRCQRCIDKNIPLRLNKDVSKSSVQPAQPSAHEATSHPVGKLVTVNDTGVTTSANPIRVSISCPSVEHPTILSAVSLTHPPMEPIARDFEPHISNDTASKEVLPKPSTGQHRDRKDPADTPALPLAETRVNIVPKKKFNTASRTYSLVTPVSVVNGAGAVQKDSNQAARLSAGERESKPEASNAANTGNGLFAETHELDNLVDKSFTVTASSSMVEKASVQKRAPKLNLIRKKIAPVRWSPGTSRTTTKSDGAREVTSREASHDSAAHRPQRNGVDVTPGHVTFNTPSRETMNQQRQISEAHPSLNSDGNLRAPSLAIGDGVAEAYRLSPGTSEAASKSASRNATQAGKAFERKNSEQQIVICEDCGKHALRRPGRALCLMCRSRAAAKSGSGVNNSITASTGPLERRNKILPSAKAGDRIGSSGRQNRHAAQEPENNPNGGGTDARSTSVEGDNGLDFWRPASIAAGSSGSMFDNPRNAIISPQLERNCSPPTDESYAESAPVNGQARPAAEDNAPAFHTPGVQEQAVTEQQTMTSPPYDDQDSAATEGDDIAEILSTAARNEKRKSASPDDVSPCKKRSQRCRPKDEYDLGDWKERPKKTYQRLIGMALCDTPHHRMQADRVVQWVSLNVPGYNDTRSGTWADGLKSTLILNSQGRSGEILCKRLSWEEGNGGLMHKDWYQLLPGIEDRIEHWDHQLKRPMFPSSSSDSETLQAPVNAHDGANMHVTFKIRHSDGDGDDLENSNTTDANIPGGEHSLEDESLAARLRQIASPYTKTPFLLPKGPTEPTDDVEMAENSALAPETLVEQRVRGANSGSQSFAVPRTLPEPRGGNLLELIRDDVERHSKTNKTFAEAWPAWHPDMAVVSTEEITKRPTRKQLFGKHPSFSALGGKTDPLHSKPARHVELKPRMVGDTGDGDEVNCHSVAEFFGIPGFGETEVVLHKSKLAFQQAGSRTRTVKYCTNI</sequence>
<feature type="region of interest" description="Disordered" evidence="7">
    <location>
        <begin position="377"/>
        <end position="403"/>
    </location>
</feature>
<keyword evidence="2 6" id="KW-0863">Zinc-finger</keyword>
<dbReference type="Proteomes" id="UP001296104">
    <property type="component" value="Unassembled WGS sequence"/>
</dbReference>
<evidence type="ECO:0000259" key="9">
    <source>
        <dbReference type="PROSITE" id="PS50039"/>
    </source>
</evidence>
<gene>
    <name evidence="10" type="ORF">LECACI_7A008247</name>
</gene>
<evidence type="ECO:0000256" key="7">
    <source>
        <dbReference type="SAM" id="MobiDB-lite"/>
    </source>
</evidence>
<dbReference type="Gene3D" id="3.30.40.10">
    <property type="entry name" value="Zinc/RING finger domain, C3HC4 (zinc finger)"/>
    <property type="match status" value="1"/>
</dbReference>
<feature type="domain" description="Fork-head" evidence="9">
    <location>
        <begin position="813"/>
        <end position="869"/>
    </location>
</feature>
<feature type="region of interest" description="Disordered" evidence="7">
    <location>
        <begin position="108"/>
        <end position="157"/>
    </location>
</feature>
<accession>A0AAI8Z5W5</accession>
<feature type="compositionally biased region" description="Low complexity" evidence="7">
    <location>
        <begin position="108"/>
        <end position="125"/>
    </location>
</feature>
<evidence type="ECO:0000256" key="5">
    <source>
        <dbReference type="PROSITE-ProRule" id="PRU00089"/>
    </source>
</evidence>
<dbReference type="PROSITE" id="PS50016">
    <property type="entry name" value="ZF_PHD_2"/>
    <property type="match status" value="1"/>
</dbReference>
<evidence type="ECO:0000256" key="3">
    <source>
        <dbReference type="ARBA" id="ARBA00022833"/>
    </source>
</evidence>
<dbReference type="AlphaFoldDB" id="A0AAI8Z5W5"/>
<feature type="region of interest" description="Disordered" evidence="7">
    <location>
        <begin position="453"/>
        <end position="526"/>
    </location>
</feature>
<keyword evidence="3" id="KW-0862">Zinc</keyword>
<feature type="compositionally biased region" description="Polar residues" evidence="7">
    <location>
        <begin position="607"/>
        <end position="617"/>
    </location>
</feature>
<evidence type="ECO:0000256" key="4">
    <source>
        <dbReference type="ARBA" id="ARBA00023125"/>
    </source>
</evidence>
<dbReference type="PROSITE" id="PS50039">
    <property type="entry name" value="FORK_HEAD_3"/>
    <property type="match status" value="1"/>
</dbReference>
<feature type="compositionally biased region" description="Basic and acidic residues" evidence="7">
    <location>
        <begin position="466"/>
        <end position="482"/>
    </location>
</feature>
<dbReference type="SUPFAM" id="SSF57903">
    <property type="entry name" value="FYVE/PHD zinc finger"/>
    <property type="match status" value="1"/>
</dbReference>
<evidence type="ECO:0000313" key="11">
    <source>
        <dbReference type="Proteomes" id="UP001296104"/>
    </source>
</evidence>
<reference evidence="10" key="1">
    <citation type="submission" date="2023-11" db="EMBL/GenBank/DDBJ databases">
        <authorList>
            <person name="Alioto T."/>
            <person name="Alioto T."/>
            <person name="Gomez Garrido J."/>
        </authorList>
    </citation>
    <scope>NUCLEOTIDE SEQUENCE</scope>
</reference>